<proteinExistence type="predicted"/>
<name>A0ABQ2IK59_9PSEU</name>
<evidence type="ECO:0000256" key="1">
    <source>
        <dbReference type="SAM" id="MobiDB-lite"/>
    </source>
</evidence>
<sequence length="109" mass="11966">MDHLHPKHPAELNGELDHEQQQRTIEPHQLAPEHATATKDHHPTPSGTKPGATPTPADRNDDTTAVLVRLAMQPAEPTTPANLQEHGQLAPQAGSRRGPPRFWLPRDPT</sequence>
<dbReference type="Proteomes" id="UP000597656">
    <property type="component" value="Unassembled WGS sequence"/>
</dbReference>
<feature type="region of interest" description="Disordered" evidence="1">
    <location>
        <begin position="1"/>
        <end position="109"/>
    </location>
</feature>
<protein>
    <submittedName>
        <fullName evidence="2">Uncharacterized protein</fullName>
    </submittedName>
</protein>
<accession>A0ABQ2IK59</accession>
<dbReference type="EMBL" id="BMNC01000012">
    <property type="protein sequence ID" value="GGN14889.1"/>
    <property type="molecule type" value="Genomic_DNA"/>
</dbReference>
<reference evidence="3" key="1">
    <citation type="journal article" date="2019" name="Int. J. Syst. Evol. Microbiol.">
        <title>The Global Catalogue of Microorganisms (GCM) 10K type strain sequencing project: providing services to taxonomists for standard genome sequencing and annotation.</title>
        <authorList>
            <consortium name="The Broad Institute Genomics Platform"/>
            <consortium name="The Broad Institute Genome Sequencing Center for Infectious Disease"/>
            <person name="Wu L."/>
            <person name="Ma J."/>
        </authorList>
    </citation>
    <scope>NUCLEOTIDE SEQUENCE [LARGE SCALE GENOMIC DNA]</scope>
    <source>
        <strain evidence="3">CGMCC 4.7319</strain>
    </source>
</reference>
<comment type="caution">
    <text evidence="2">The sequence shown here is derived from an EMBL/GenBank/DDBJ whole genome shotgun (WGS) entry which is preliminary data.</text>
</comment>
<keyword evidence="3" id="KW-1185">Reference proteome</keyword>
<feature type="compositionally biased region" description="Basic and acidic residues" evidence="1">
    <location>
        <begin position="1"/>
        <end position="21"/>
    </location>
</feature>
<evidence type="ECO:0000313" key="3">
    <source>
        <dbReference type="Proteomes" id="UP000597656"/>
    </source>
</evidence>
<gene>
    <name evidence="2" type="ORF">GCM10011609_64320</name>
</gene>
<organism evidence="2 3">
    <name type="scientific">Lentzea pudingi</name>
    <dbReference type="NCBI Taxonomy" id="1789439"/>
    <lineage>
        <taxon>Bacteria</taxon>
        <taxon>Bacillati</taxon>
        <taxon>Actinomycetota</taxon>
        <taxon>Actinomycetes</taxon>
        <taxon>Pseudonocardiales</taxon>
        <taxon>Pseudonocardiaceae</taxon>
        <taxon>Lentzea</taxon>
    </lineage>
</organism>
<evidence type="ECO:0000313" key="2">
    <source>
        <dbReference type="EMBL" id="GGN14889.1"/>
    </source>
</evidence>